<sequence>MLETVVFFCGAAVMILEIAGARVLAPFLGTSTVVWTGLIGIVLASLSLGYWLGGRLADRRPSPRALGGIILLAALSTLATALSKTLLLDFLSTYAARPHLAVIAANLLLFAPPSIFLGMVSPYAMRLKLASVGQAGRTSGNLYALSTAGSILGTFAAGFVLIAYLGSTTILCLVAGILAVASFLACRADAAGKAAALVLVVLCGAGSASYDHWLADSGFYDVDTRYNRILVFESRDPATNEPTRVMLTHPRHVQSAMYLERPTDLALTFARFFTLADYFSPGARRMLLLGGGAYSFPRHLLATNPEAEIDVVELDPGVTRLAEEHFGLVPDDRLRIFHEDARTFLNRNTHTYDVIFGDIFNAHYAVPFHVVTREAVQRVFAALSNDGVVIVNIITAISGKKGRFLRAVRATYADVFPTVALFPLGSPNDAEGMQNVMLVAKKNGPLPDALPADPELAQFVSRKLAAPLANDVPVLTDEFAPVERYVTAWW</sequence>
<keyword evidence="3 4" id="KW-0620">Polyamine biosynthesis</keyword>
<accession>A0A7K3NL83</accession>
<protein>
    <recommendedName>
        <fullName evidence="6">PABS domain-containing protein</fullName>
    </recommendedName>
</protein>
<dbReference type="Gene3D" id="3.40.50.150">
    <property type="entry name" value="Vaccinia Virus protein VP39"/>
    <property type="match status" value="1"/>
</dbReference>
<keyword evidence="5" id="KW-1133">Transmembrane helix</keyword>
<dbReference type="NCBIfam" id="NF037959">
    <property type="entry name" value="MFS_SpdSyn"/>
    <property type="match status" value="1"/>
</dbReference>
<evidence type="ECO:0000256" key="4">
    <source>
        <dbReference type="PROSITE-ProRule" id="PRU00354"/>
    </source>
</evidence>
<evidence type="ECO:0000256" key="5">
    <source>
        <dbReference type="SAM" id="Phobius"/>
    </source>
</evidence>
<feature type="transmembrane region" description="Helical" evidence="5">
    <location>
        <begin position="31"/>
        <end position="53"/>
    </location>
</feature>
<reference evidence="7 8" key="1">
    <citation type="submission" date="2020-02" db="EMBL/GenBank/DDBJ databases">
        <title>Comparative genomics of sulfur disproportionating microorganisms.</title>
        <authorList>
            <person name="Ward L.M."/>
            <person name="Bertran E."/>
            <person name="Johnston D.T."/>
        </authorList>
    </citation>
    <scope>NUCLEOTIDE SEQUENCE [LARGE SCALE GENOMIC DNA]</scope>
    <source>
        <strain evidence="7 8">DSM 3696</strain>
    </source>
</reference>
<feature type="transmembrane region" description="Helical" evidence="5">
    <location>
        <begin position="168"/>
        <end position="187"/>
    </location>
</feature>
<evidence type="ECO:0000256" key="3">
    <source>
        <dbReference type="ARBA" id="ARBA00023115"/>
    </source>
</evidence>
<proteinExistence type="inferred from homology"/>
<dbReference type="GO" id="GO:0006596">
    <property type="term" value="P:polyamine biosynthetic process"/>
    <property type="evidence" value="ECO:0007669"/>
    <property type="project" value="UniProtKB-UniRule"/>
</dbReference>
<feature type="active site" description="Proton acceptor" evidence="4">
    <location>
        <position position="358"/>
    </location>
</feature>
<feature type="domain" description="PABS" evidence="6">
    <location>
        <begin position="203"/>
        <end position="441"/>
    </location>
</feature>
<keyword evidence="8" id="KW-1185">Reference proteome</keyword>
<keyword evidence="2 4" id="KW-0808">Transferase</keyword>
<dbReference type="CDD" id="cd06174">
    <property type="entry name" value="MFS"/>
    <property type="match status" value="1"/>
</dbReference>
<dbReference type="PANTHER" id="PTHR43317:SF1">
    <property type="entry name" value="THERMOSPERMINE SYNTHASE ACAULIS5"/>
    <property type="match status" value="1"/>
</dbReference>
<organism evidence="7 8">
    <name type="scientific">Desulfolutivibrio sulfodismutans</name>
    <dbReference type="NCBI Taxonomy" id="63561"/>
    <lineage>
        <taxon>Bacteria</taxon>
        <taxon>Pseudomonadati</taxon>
        <taxon>Thermodesulfobacteriota</taxon>
        <taxon>Desulfovibrionia</taxon>
        <taxon>Desulfovibrionales</taxon>
        <taxon>Desulfovibrionaceae</taxon>
        <taxon>Desulfolutivibrio</taxon>
    </lineage>
</organism>
<dbReference type="InterPro" id="IPR030374">
    <property type="entry name" value="PABS"/>
</dbReference>
<keyword evidence="5" id="KW-0812">Transmembrane</keyword>
<comment type="caution">
    <text evidence="7">The sequence shown here is derived from an EMBL/GenBank/DDBJ whole genome shotgun (WGS) entry which is preliminary data.</text>
</comment>
<evidence type="ECO:0000256" key="2">
    <source>
        <dbReference type="ARBA" id="ARBA00022679"/>
    </source>
</evidence>
<name>A0A7K3NL83_9BACT</name>
<evidence type="ECO:0000256" key="1">
    <source>
        <dbReference type="ARBA" id="ARBA00007867"/>
    </source>
</evidence>
<keyword evidence="5" id="KW-0472">Membrane</keyword>
<comment type="similarity">
    <text evidence="1">Belongs to the spermidine/spermine synthase family.</text>
</comment>
<feature type="transmembrane region" description="Helical" evidence="5">
    <location>
        <begin position="99"/>
        <end position="121"/>
    </location>
</feature>
<evidence type="ECO:0000313" key="7">
    <source>
        <dbReference type="EMBL" id="NDY55949.1"/>
    </source>
</evidence>
<feature type="transmembrane region" description="Helical" evidence="5">
    <location>
        <begin position="65"/>
        <end position="87"/>
    </location>
</feature>
<dbReference type="EMBL" id="JAAGRQ010000011">
    <property type="protein sequence ID" value="NDY55949.1"/>
    <property type="molecule type" value="Genomic_DNA"/>
</dbReference>
<dbReference type="GO" id="GO:0010487">
    <property type="term" value="F:thermospermine synthase activity"/>
    <property type="evidence" value="ECO:0007669"/>
    <property type="project" value="TreeGrafter"/>
</dbReference>
<dbReference type="PROSITE" id="PS51006">
    <property type="entry name" value="PABS_2"/>
    <property type="match status" value="1"/>
</dbReference>
<dbReference type="AlphaFoldDB" id="A0A7K3NL83"/>
<dbReference type="PANTHER" id="PTHR43317">
    <property type="entry name" value="THERMOSPERMINE SYNTHASE ACAULIS5"/>
    <property type="match status" value="1"/>
</dbReference>
<gene>
    <name evidence="7" type="ORF">G3N56_04220</name>
</gene>
<dbReference type="CDD" id="cd02440">
    <property type="entry name" value="AdoMet_MTases"/>
    <property type="match status" value="1"/>
</dbReference>
<feature type="transmembrane region" description="Helical" evidence="5">
    <location>
        <begin position="142"/>
        <end position="162"/>
    </location>
</feature>
<feature type="transmembrane region" description="Helical" evidence="5">
    <location>
        <begin position="194"/>
        <end position="215"/>
    </location>
</feature>
<evidence type="ECO:0000259" key="6">
    <source>
        <dbReference type="PROSITE" id="PS51006"/>
    </source>
</evidence>
<dbReference type="RefSeq" id="WP_163301000.1">
    <property type="nucleotide sequence ID" value="NZ_JAAGRQ010000011.1"/>
</dbReference>
<dbReference type="InterPro" id="IPR029063">
    <property type="entry name" value="SAM-dependent_MTases_sf"/>
</dbReference>
<dbReference type="SUPFAM" id="SSF53335">
    <property type="entry name" value="S-adenosyl-L-methionine-dependent methyltransferases"/>
    <property type="match status" value="1"/>
</dbReference>
<dbReference type="Pfam" id="PF01564">
    <property type="entry name" value="Spermine_synth"/>
    <property type="match status" value="1"/>
</dbReference>
<dbReference type="Proteomes" id="UP000469724">
    <property type="component" value="Unassembled WGS sequence"/>
</dbReference>
<evidence type="ECO:0000313" key="8">
    <source>
        <dbReference type="Proteomes" id="UP000469724"/>
    </source>
</evidence>